<reference evidence="8 9" key="1">
    <citation type="submission" date="2018-01" db="EMBL/GenBank/DDBJ databases">
        <title>Whole genome analyses suggest that Burkholderia sensu lato contains two further novel genera in the rhizoxinica-symbiotica group Mycetohabitans gen. nov., and Trinickia gen. nov.: implications for the evolution of diazotrophy and nodulation in the Burkholderiaceae.</title>
        <authorList>
            <person name="Estrada-de los Santos P."/>
            <person name="Palmer M."/>
            <person name="Chavez-Ramirez B."/>
            <person name="Beukes C."/>
            <person name="Steenkamp E.T."/>
            <person name="Hirsch A.M."/>
            <person name="Manyaka P."/>
            <person name="Maluk M."/>
            <person name="Lafos M."/>
            <person name="Crook M."/>
            <person name="Gross E."/>
            <person name="Simon M.F."/>
            <person name="Bueno dos Reis Junior F."/>
            <person name="Poole P.S."/>
            <person name="Venter S.N."/>
            <person name="James E.K."/>
        </authorList>
    </citation>
    <scope>NUCLEOTIDE SEQUENCE [LARGE SCALE GENOMIC DNA]</scope>
    <source>
        <strain evidence="8 9">JPY 581</strain>
    </source>
</reference>
<evidence type="ECO:0000256" key="6">
    <source>
        <dbReference type="SAM" id="MobiDB-lite"/>
    </source>
</evidence>
<dbReference type="GO" id="GO:0005886">
    <property type="term" value="C:plasma membrane"/>
    <property type="evidence" value="ECO:0007669"/>
    <property type="project" value="UniProtKB-SubCell"/>
</dbReference>
<feature type="transmembrane region" description="Helical" evidence="7">
    <location>
        <begin position="12"/>
        <end position="30"/>
    </location>
</feature>
<keyword evidence="5 7" id="KW-0472">Membrane</keyword>
<keyword evidence="4 7" id="KW-1133">Transmembrane helix</keyword>
<evidence type="ECO:0000256" key="5">
    <source>
        <dbReference type="ARBA" id="ARBA00023136"/>
    </source>
</evidence>
<dbReference type="Proteomes" id="UP000235777">
    <property type="component" value="Unassembled WGS sequence"/>
</dbReference>
<evidence type="ECO:0000313" key="8">
    <source>
        <dbReference type="EMBL" id="PMS35709.1"/>
    </source>
</evidence>
<dbReference type="OrthoDB" id="9808789at2"/>
<dbReference type="EMBL" id="PNYC01000010">
    <property type="protein sequence ID" value="PMS35709.1"/>
    <property type="molecule type" value="Genomic_DNA"/>
</dbReference>
<protein>
    <submittedName>
        <fullName evidence="8">Cytochrome c oxidase assembly protein</fullName>
    </submittedName>
</protein>
<keyword evidence="9" id="KW-1185">Reference proteome</keyword>
<evidence type="ECO:0000256" key="3">
    <source>
        <dbReference type="ARBA" id="ARBA00022692"/>
    </source>
</evidence>
<feature type="transmembrane region" description="Helical" evidence="7">
    <location>
        <begin position="154"/>
        <end position="174"/>
    </location>
</feature>
<keyword evidence="3 7" id="KW-0812">Transmembrane</keyword>
<keyword evidence="2" id="KW-1003">Cell membrane</keyword>
<feature type="transmembrane region" description="Helical" evidence="7">
    <location>
        <begin position="119"/>
        <end position="142"/>
    </location>
</feature>
<accession>A0A2N7X1S8</accession>
<comment type="caution">
    <text evidence="8">The sequence shown here is derived from an EMBL/GenBank/DDBJ whole genome shotgun (WGS) entry which is preliminary data.</text>
</comment>
<evidence type="ECO:0000313" key="9">
    <source>
        <dbReference type="Proteomes" id="UP000235777"/>
    </source>
</evidence>
<evidence type="ECO:0000256" key="2">
    <source>
        <dbReference type="ARBA" id="ARBA00022475"/>
    </source>
</evidence>
<dbReference type="Pfam" id="PF09678">
    <property type="entry name" value="Caa3_CtaG"/>
    <property type="match status" value="1"/>
</dbReference>
<evidence type="ECO:0000256" key="7">
    <source>
        <dbReference type="SAM" id="Phobius"/>
    </source>
</evidence>
<dbReference type="RefSeq" id="WP_051089965.1">
    <property type="nucleotide sequence ID" value="NZ_KB890164.1"/>
</dbReference>
<evidence type="ECO:0000256" key="1">
    <source>
        <dbReference type="ARBA" id="ARBA00004651"/>
    </source>
</evidence>
<feature type="transmembrane region" description="Helical" evidence="7">
    <location>
        <begin position="42"/>
        <end position="59"/>
    </location>
</feature>
<proteinExistence type="predicted"/>
<feature type="transmembrane region" description="Helical" evidence="7">
    <location>
        <begin position="186"/>
        <end position="209"/>
    </location>
</feature>
<feature type="transmembrane region" description="Helical" evidence="7">
    <location>
        <begin position="239"/>
        <end position="257"/>
    </location>
</feature>
<dbReference type="STRING" id="863227.GCA_000373005_00549"/>
<feature type="transmembrane region" description="Helical" evidence="7">
    <location>
        <begin position="79"/>
        <end position="98"/>
    </location>
</feature>
<dbReference type="InterPro" id="IPR019108">
    <property type="entry name" value="Caa3_assmbl_CtaG-rel"/>
</dbReference>
<name>A0A2N7X1S8_9BURK</name>
<organism evidence="8 9">
    <name type="scientific">Trinickia symbiotica</name>
    <dbReference type="NCBI Taxonomy" id="863227"/>
    <lineage>
        <taxon>Bacteria</taxon>
        <taxon>Pseudomonadati</taxon>
        <taxon>Pseudomonadota</taxon>
        <taxon>Betaproteobacteria</taxon>
        <taxon>Burkholderiales</taxon>
        <taxon>Burkholderiaceae</taxon>
        <taxon>Trinickia</taxon>
    </lineage>
</organism>
<comment type="subcellular location">
    <subcellularLocation>
        <location evidence="1">Cell membrane</location>
        <topology evidence="1">Multi-pass membrane protein</topology>
    </subcellularLocation>
</comment>
<feature type="region of interest" description="Disordered" evidence="6">
    <location>
        <begin position="271"/>
        <end position="296"/>
    </location>
</feature>
<gene>
    <name evidence="8" type="ORF">C0Z20_16655</name>
</gene>
<evidence type="ECO:0000256" key="4">
    <source>
        <dbReference type="ARBA" id="ARBA00022989"/>
    </source>
</evidence>
<sequence length="296" mass="33140">MSLFSLLDPWEPSPALVAVFLAAALLYARGARRISVTLARRAAFWSGLALFYIALHTRLDYYAEHQFFVHRLQHLVLHHLAPLIVMAGYPGGVLRAGLPLRWRMSLRRWQRGTAARMAAAVLLNPTFISLAFVISVVFWLIPSIQFVAMLDWRMYTFMNWSVAASGLLYWWMLLDHRPAPPSRTRPGLRVLSPVITMTPQILVGAIITFSSRDLYPVFTLCGRAFTSIPPVLDQSLGGLIMWVPAAVLEAIGAMMALRHLMRLSARAPRGEQQRPAVAARPTGAAVQEPRLPIRAR</sequence>
<dbReference type="AlphaFoldDB" id="A0A2N7X1S8"/>